<dbReference type="Pfam" id="PF13487">
    <property type="entry name" value="HD_5"/>
    <property type="match status" value="1"/>
</dbReference>
<evidence type="ECO:0000313" key="4">
    <source>
        <dbReference type="EMBL" id="NIA72023.1"/>
    </source>
</evidence>
<dbReference type="InterPro" id="IPR003607">
    <property type="entry name" value="HD/PDEase_dom"/>
</dbReference>
<keyword evidence="1" id="KW-0472">Membrane</keyword>
<dbReference type="EMBL" id="JAAQPH010000030">
    <property type="protein sequence ID" value="NIA72023.1"/>
    <property type="molecule type" value="Genomic_DNA"/>
</dbReference>
<evidence type="ECO:0000259" key="2">
    <source>
        <dbReference type="PROSITE" id="PS50113"/>
    </source>
</evidence>
<dbReference type="SUPFAM" id="SSF55785">
    <property type="entry name" value="PYP-like sensor domain (PAS domain)"/>
    <property type="match status" value="1"/>
</dbReference>
<dbReference type="GO" id="GO:0008081">
    <property type="term" value="F:phosphoric diester hydrolase activity"/>
    <property type="evidence" value="ECO:0007669"/>
    <property type="project" value="UniProtKB-ARBA"/>
</dbReference>
<dbReference type="InterPro" id="IPR013656">
    <property type="entry name" value="PAS_4"/>
</dbReference>
<dbReference type="SUPFAM" id="SSF109604">
    <property type="entry name" value="HD-domain/PDEase-like"/>
    <property type="match status" value="1"/>
</dbReference>
<dbReference type="InterPro" id="IPR035965">
    <property type="entry name" value="PAS-like_dom_sf"/>
</dbReference>
<sequence>MINRGSNAAEALDFSAVDASPEHPGRWRVLLLGGIVLAVIALAAVFVPKLTIDAKRSQLMEQVSERLQITAAGQAEVISTWLQGTRRLAEPVVESELIRLFAAEMDLAGGDMSRMVATPNDDSGLGVPLVEQLPFIERVISDFSTNADFLAAYLVGRSGDAFVTSSGSASFTGNQHALAMQSFERGQSVFGPARTLPAGLVMDLAMPVFAAQVEPSDARPVAVLVLVAPLASGLSEILAVDPLASPGARRALIQLDNNALFQIAPGSADAVKGVSLEGFDLAEGEVPFGRRSSLSGPGQVYSAGAMVSGPTWWVVEELDVAAAEGPLATYSTAAIVVASLVVIAVAIAFGAFWWRLSSLHNETLARQYQNLANRIHAQKQLLDSINGTIPEHIGLKAADGTYRYVNPAFAAAVGRDPENIVGLDDAAIFGRGTAKRLALTERRVVKNQEAITTDEEVYFDSSLRHLQISKVPFVDSDGASQGIVSVTRDVTELVEQQRKKERAIEQMVSALVRAIELRDPYLAGHSRRVAEFAVSVGKELDCDADELTTLELAANLSQIGKLAIPQELLTKPARLSEDEIRQMETHVEHAVQLLGGIDFELPVVETISQMHERLDGKGYPKGLGGDAITLAARILGTCDVFCARVEPRSYRSGLAPAAVLDILQENSNRYDPKVIEALRQVAATIPGERLIASIATG</sequence>
<dbReference type="InterPro" id="IPR000014">
    <property type="entry name" value="PAS"/>
</dbReference>
<feature type="domain" description="PAC" evidence="2">
    <location>
        <begin position="446"/>
        <end position="502"/>
    </location>
</feature>
<evidence type="ECO:0000256" key="1">
    <source>
        <dbReference type="SAM" id="Phobius"/>
    </source>
</evidence>
<dbReference type="NCBIfam" id="TIGR00229">
    <property type="entry name" value="sensory_box"/>
    <property type="match status" value="1"/>
</dbReference>
<dbReference type="AlphaFoldDB" id="A0A967F2W9"/>
<dbReference type="RefSeq" id="WP_167230622.1">
    <property type="nucleotide sequence ID" value="NZ_JAAQPH010000030.1"/>
</dbReference>
<dbReference type="CDD" id="cd00130">
    <property type="entry name" value="PAS"/>
    <property type="match status" value="1"/>
</dbReference>
<keyword evidence="1" id="KW-0812">Transmembrane</keyword>
<dbReference type="InterPro" id="IPR037522">
    <property type="entry name" value="HD_GYP_dom"/>
</dbReference>
<dbReference type="Pfam" id="PF08448">
    <property type="entry name" value="PAS_4"/>
    <property type="match status" value="1"/>
</dbReference>
<dbReference type="InterPro" id="IPR000700">
    <property type="entry name" value="PAS-assoc_C"/>
</dbReference>
<dbReference type="Gene3D" id="3.30.450.20">
    <property type="entry name" value="PAS domain"/>
    <property type="match status" value="1"/>
</dbReference>
<accession>A0A967F2W9</accession>
<dbReference type="Gene3D" id="1.10.3210.10">
    <property type="entry name" value="Hypothetical protein af1432"/>
    <property type="match status" value="1"/>
</dbReference>
<dbReference type="Proteomes" id="UP000761264">
    <property type="component" value="Unassembled WGS sequence"/>
</dbReference>
<feature type="transmembrane region" description="Helical" evidence="1">
    <location>
        <begin position="27"/>
        <end position="47"/>
    </location>
</feature>
<comment type="caution">
    <text evidence="4">The sequence shown here is derived from an EMBL/GenBank/DDBJ whole genome shotgun (WGS) entry which is preliminary data.</text>
</comment>
<dbReference type="CDD" id="cd00077">
    <property type="entry name" value="HDc"/>
    <property type="match status" value="1"/>
</dbReference>
<feature type="transmembrane region" description="Helical" evidence="1">
    <location>
        <begin position="333"/>
        <end position="354"/>
    </location>
</feature>
<protein>
    <submittedName>
        <fullName evidence="4">PAS domain-containing protein</fullName>
    </submittedName>
</protein>
<dbReference type="PANTHER" id="PTHR45228">
    <property type="entry name" value="CYCLIC DI-GMP PHOSPHODIESTERASE TM_0186-RELATED"/>
    <property type="match status" value="1"/>
</dbReference>
<feature type="domain" description="HD-GYP" evidence="3">
    <location>
        <begin position="500"/>
        <end position="694"/>
    </location>
</feature>
<organism evidence="4 5">
    <name type="scientific">Pelagibius litoralis</name>
    <dbReference type="NCBI Taxonomy" id="374515"/>
    <lineage>
        <taxon>Bacteria</taxon>
        <taxon>Pseudomonadati</taxon>
        <taxon>Pseudomonadota</taxon>
        <taxon>Alphaproteobacteria</taxon>
        <taxon>Rhodospirillales</taxon>
        <taxon>Rhodovibrionaceae</taxon>
        <taxon>Pelagibius</taxon>
    </lineage>
</organism>
<dbReference type="PROSITE" id="PS50113">
    <property type="entry name" value="PAC"/>
    <property type="match status" value="1"/>
</dbReference>
<name>A0A967F2W9_9PROT</name>
<dbReference type="PROSITE" id="PS51832">
    <property type="entry name" value="HD_GYP"/>
    <property type="match status" value="1"/>
</dbReference>
<keyword evidence="5" id="KW-1185">Reference proteome</keyword>
<keyword evidence="1" id="KW-1133">Transmembrane helix</keyword>
<reference evidence="4" key="1">
    <citation type="submission" date="2020-03" db="EMBL/GenBank/DDBJ databases">
        <title>Genome of Pelagibius litoralis DSM 21314T.</title>
        <authorList>
            <person name="Wang G."/>
        </authorList>
    </citation>
    <scope>NUCLEOTIDE SEQUENCE</scope>
    <source>
        <strain evidence="4">DSM 21314</strain>
    </source>
</reference>
<gene>
    <name evidence="4" type="ORF">HBA54_25815</name>
</gene>
<evidence type="ECO:0000313" key="5">
    <source>
        <dbReference type="Proteomes" id="UP000761264"/>
    </source>
</evidence>
<evidence type="ECO:0000259" key="3">
    <source>
        <dbReference type="PROSITE" id="PS51832"/>
    </source>
</evidence>
<dbReference type="InterPro" id="IPR052020">
    <property type="entry name" value="Cyclic_di-GMP/3'3'-cGAMP_PDE"/>
</dbReference>
<proteinExistence type="predicted"/>